<dbReference type="AlphaFoldDB" id="A0A4E0QXP0"/>
<protein>
    <submittedName>
        <fullName evidence="1">Uncharacterized protein</fullName>
    </submittedName>
</protein>
<dbReference type="Proteomes" id="UP000030428">
    <property type="component" value="Unassembled WGS sequence"/>
</dbReference>
<comment type="caution">
    <text evidence="1">The sequence shown here is derived from an EMBL/GenBank/DDBJ whole genome shotgun (WGS) entry which is preliminary data.</text>
</comment>
<reference evidence="1 2" key="1">
    <citation type="journal article" date="2016" name="Front. Microbiol.">
        <title>Single-Cell (Meta-)Genomics of a Dimorphic Candidatus Thiomargarita nelsonii Reveals Genomic Plasticity.</title>
        <authorList>
            <person name="Flood B.E."/>
            <person name="Fliss P."/>
            <person name="Jones D.S."/>
            <person name="Dick G.J."/>
            <person name="Jain S."/>
            <person name="Kaster A.K."/>
            <person name="Winkel M."/>
            <person name="Mussmann M."/>
            <person name="Bailey J."/>
        </authorList>
    </citation>
    <scope>NUCLEOTIDE SEQUENCE [LARGE SCALE GENOMIC DNA]</scope>
    <source>
        <strain evidence="1">Hydrate Ridge</strain>
    </source>
</reference>
<organism evidence="1 2">
    <name type="scientific">Candidatus Thiomargarita nelsonii</name>
    <dbReference type="NCBI Taxonomy" id="1003181"/>
    <lineage>
        <taxon>Bacteria</taxon>
        <taxon>Pseudomonadati</taxon>
        <taxon>Pseudomonadota</taxon>
        <taxon>Gammaproteobacteria</taxon>
        <taxon>Thiotrichales</taxon>
        <taxon>Thiotrichaceae</taxon>
        <taxon>Thiomargarita</taxon>
    </lineage>
</organism>
<evidence type="ECO:0000313" key="1">
    <source>
        <dbReference type="EMBL" id="TGO03765.1"/>
    </source>
</evidence>
<accession>A0A4E0QXP0</accession>
<proteinExistence type="predicted"/>
<keyword evidence="2" id="KW-1185">Reference proteome</keyword>
<gene>
    <name evidence="1" type="ORF">PN36_00475</name>
</gene>
<name>A0A4E0QXP0_9GAMM</name>
<dbReference type="EMBL" id="JSZA02000001">
    <property type="protein sequence ID" value="TGO03765.1"/>
    <property type="molecule type" value="Genomic_DNA"/>
</dbReference>
<sequence length="66" mass="7198">MINPKGAGAKPTVWKHGGRGKIASIYVPKASKQLIHKIGIVIDHNVTDNPSYDKNQVLAKIEQLLP</sequence>
<evidence type="ECO:0000313" key="2">
    <source>
        <dbReference type="Proteomes" id="UP000030428"/>
    </source>
</evidence>